<evidence type="ECO:0000313" key="6">
    <source>
        <dbReference type="EMBL" id="EEH12980.1"/>
    </source>
</evidence>
<comment type="caution">
    <text evidence="6">The sequence shown here is derived from an EMBL/GenBank/DDBJ whole genome shotgun (WGS) entry which is preliminary data.</text>
</comment>
<evidence type="ECO:0000256" key="4">
    <source>
        <dbReference type="ARBA" id="ARBA00023163"/>
    </source>
</evidence>
<dbReference type="GO" id="GO:0000976">
    <property type="term" value="F:transcription cis-regulatory region binding"/>
    <property type="evidence" value="ECO:0007669"/>
    <property type="project" value="TreeGrafter"/>
</dbReference>
<dbReference type="Gene3D" id="3.40.50.2300">
    <property type="match status" value="2"/>
</dbReference>
<protein>
    <submittedName>
        <fullName evidence="6">HTH-type transcriptional repressor purR</fullName>
    </submittedName>
</protein>
<dbReference type="PANTHER" id="PTHR30146">
    <property type="entry name" value="LACI-RELATED TRANSCRIPTIONAL REPRESSOR"/>
    <property type="match status" value="1"/>
</dbReference>
<gene>
    <name evidence="6" type="ORF">BCETI_7000443</name>
</gene>
<dbReference type="InterPro" id="IPR046335">
    <property type="entry name" value="LacI/GalR-like_sensor"/>
</dbReference>
<name>C0GAW2_9HYPH</name>
<dbReference type="SUPFAM" id="SSF47413">
    <property type="entry name" value="lambda repressor-like DNA-binding domains"/>
    <property type="match status" value="1"/>
</dbReference>
<evidence type="ECO:0000259" key="5">
    <source>
        <dbReference type="PROSITE" id="PS50932"/>
    </source>
</evidence>
<keyword evidence="3" id="KW-0238">DNA-binding</keyword>
<dbReference type="EMBL" id="ACJD01000007">
    <property type="protein sequence ID" value="EEH12980.1"/>
    <property type="molecule type" value="Genomic_DNA"/>
</dbReference>
<evidence type="ECO:0000256" key="3">
    <source>
        <dbReference type="ARBA" id="ARBA00023125"/>
    </source>
</evidence>
<dbReference type="Pfam" id="PF00356">
    <property type="entry name" value="LacI"/>
    <property type="match status" value="1"/>
</dbReference>
<dbReference type="Pfam" id="PF13377">
    <property type="entry name" value="Peripla_BP_3"/>
    <property type="match status" value="1"/>
</dbReference>
<dbReference type="SMART" id="SM00354">
    <property type="entry name" value="HTH_LACI"/>
    <property type="match status" value="1"/>
</dbReference>
<dbReference type="Proteomes" id="UP000003678">
    <property type="component" value="Unassembled WGS sequence"/>
</dbReference>
<accession>C0GAW2</accession>
<reference evidence="6 7" key="1">
    <citation type="submission" date="2009-03" db="EMBL/GenBank/DDBJ databases">
        <authorList>
            <person name="Setubal J.C."/>
            <person name="Boyle S."/>
            <person name="Crasta O.R."/>
            <person name="Gillespie J.J."/>
            <person name="Kenyon R.W."/>
            <person name="Lu J."/>
            <person name="Mane S."/>
            <person name="Nagrani S."/>
            <person name="Shallom J.M."/>
            <person name="Shallom S."/>
            <person name="Shukla M."/>
            <person name="Snyder E.E."/>
            <person name="Sobral B.W."/>
            <person name="Wattam A.R."/>
            <person name="Will R."/>
            <person name="Williams K."/>
            <person name="Yoo H."/>
            <person name="Bruce D.H."/>
            <person name="Detter C."/>
            <person name="Munk C."/>
            <person name="Brettin T.S."/>
            <person name="Ficht T."/>
        </authorList>
    </citation>
    <scope>NUCLEOTIDE SEQUENCE [LARGE SCALE GENOMIC DNA]</scope>
    <source>
        <strain evidence="6 7">Cudo</strain>
    </source>
</reference>
<proteinExistence type="predicted"/>
<dbReference type="InterPro" id="IPR010982">
    <property type="entry name" value="Lambda_DNA-bd_dom_sf"/>
</dbReference>
<dbReference type="SUPFAM" id="SSF53822">
    <property type="entry name" value="Periplasmic binding protein-like I"/>
    <property type="match status" value="1"/>
</dbReference>
<keyword evidence="4" id="KW-0804">Transcription</keyword>
<dbReference type="GO" id="GO:0003700">
    <property type="term" value="F:DNA-binding transcription factor activity"/>
    <property type="evidence" value="ECO:0007669"/>
    <property type="project" value="TreeGrafter"/>
</dbReference>
<dbReference type="CDD" id="cd01392">
    <property type="entry name" value="HTH_LacI"/>
    <property type="match status" value="1"/>
</dbReference>
<dbReference type="PANTHER" id="PTHR30146:SF148">
    <property type="entry name" value="HTH-TYPE TRANSCRIPTIONAL REPRESSOR PURR-RELATED"/>
    <property type="match status" value="1"/>
</dbReference>
<organism evidence="6 7">
    <name type="scientific">Brucella ceti str. Cudo</name>
    <dbReference type="NCBI Taxonomy" id="595497"/>
    <lineage>
        <taxon>Bacteria</taxon>
        <taxon>Pseudomonadati</taxon>
        <taxon>Pseudomonadota</taxon>
        <taxon>Alphaproteobacteria</taxon>
        <taxon>Hyphomicrobiales</taxon>
        <taxon>Brucellaceae</taxon>
        <taxon>Brucella/Ochrobactrum group</taxon>
        <taxon>Brucella</taxon>
    </lineage>
</organism>
<evidence type="ECO:0000313" key="7">
    <source>
        <dbReference type="Proteomes" id="UP000003678"/>
    </source>
</evidence>
<dbReference type="AlphaFoldDB" id="C0GAW2"/>
<sequence>MPGARLAFRTAHGPFWGGDLAQKIKLSTIADALGVSTATVSLALRDSPLVADQTREKIKEHARAIGYIYNRRAASLRTSRSGIVGVVVRDIMNPFFAEILKSIETELDRSRQTFILSNHYDQLDKQRTFMDTLLQLGADGVIMSPAIGTPAEDIQLAEDNGLPVVLIARSVEGVHAPVFRGDDAYGIGLATNHLILLGHTRIAMIGGTDQTSTGCDRYRGYVQAMEKAGLEVRPDWRIPGPRTKQGGFEVAPQFLALKDKPTAAVCWNDLTAIGLMNGIARAGLVPGEDISVTGYDDLEEAAIATPALTTVWNGQREVGRRAARALLDQLNGVEVSSTQELIRPELHIRQSTSKPKHA</sequence>
<dbReference type="CDD" id="cd06289">
    <property type="entry name" value="PBP1_MalI-like"/>
    <property type="match status" value="1"/>
</dbReference>
<evidence type="ECO:0000256" key="1">
    <source>
        <dbReference type="ARBA" id="ARBA00022491"/>
    </source>
</evidence>
<feature type="domain" description="HTH lacI-type" evidence="5">
    <location>
        <begin position="24"/>
        <end position="78"/>
    </location>
</feature>
<evidence type="ECO:0000256" key="2">
    <source>
        <dbReference type="ARBA" id="ARBA00023015"/>
    </source>
</evidence>
<dbReference type="PROSITE" id="PS50932">
    <property type="entry name" value="HTH_LACI_2"/>
    <property type="match status" value="1"/>
</dbReference>
<dbReference type="InterPro" id="IPR028082">
    <property type="entry name" value="Peripla_BP_I"/>
</dbReference>
<keyword evidence="1" id="KW-0678">Repressor</keyword>
<keyword evidence="2" id="KW-0805">Transcription regulation</keyword>
<dbReference type="Gene3D" id="1.10.260.40">
    <property type="entry name" value="lambda repressor-like DNA-binding domains"/>
    <property type="match status" value="1"/>
</dbReference>
<dbReference type="InterPro" id="IPR000843">
    <property type="entry name" value="HTH_LacI"/>
</dbReference>